<keyword evidence="9" id="KW-1185">Reference proteome</keyword>
<dbReference type="AlphaFoldDB" id="A0AAD9UBG7"/>
<keyword evidence="5 7" id="KW-1133">Transmembrane helix</keyword>
<dbReference type="Pfam" id="PF00083">
    <property type="entry name" value="Sugar_tr"/>
    <property type="match status" value="1"/>
</dbReference>
<name>A0AAD9UBG7_9ROSI</name>
<gene>
    <name evidence="8" type="ORF">Ddye_011208</name>
</gene>
<evidence type="ECO:0000313" key="8">
    <source>
        <dbReference type="EMBL" id="KAK2651352.1"/>
    </source>
</evidence>
<keyword evidence="3" id="KW-0762">Sugar transport</keyword>
<evidence type="ECO:0000256" key="3">
    <source>
        <dbReference type="ARBA" id="ARBA00022597"/>
    </source>
</evidence>
<organism evidence="8 9">
    <name type="scientific">Dipteronia dyeriana</name>
    <dbReference type="NCBI Taxonomy" id="168575"/>
    <lineage>
        <taxon>Eukaryota</taxon>
        <taxon>Viridiplantae</taxon>
        <taxon>Streptophyta</taxon>
        <taxon>Embryophyta</taxon>
        <taxon>Tracheophyta</taxon>
        <taxon>Spermatophyta</taxon>
        <taxon>Magnoliopsida</taxon>
        <taxon>eudicotyledons</taxon>
        <taxon>Gunneridae</taxon>
        <taxon>Pentapetalae</taxon>
        <taxon>rosids</taxon>
        <taxon>malvids</taxon>
        <taxon>Sapindales</taxon>
        <taxon>Sapindaceae</taxon>
        <taxon>Hippocastanoideae</taxon>
        <taxon>Acereae</taxon>
        <taxon>Dipteronia</taxon>
    </lineage>
</organism>
<evidence type="ECO:0000256" key="7">
    <source>
        <dbReference type="SAM" id="Phobius"/>
    </source>
</evidence>
<dbReference type="Proteomes" id="UP001280121">
    <property type="component" value="Unassembled WGS sequence"/>
</dbReference>
<keyword evidence="6 7" id="KW-0472">Membrane</keyword>
<evidence type="ECO:0000256" key="6">
    <source>
        <dbReference type="ARBA" id="ARBA00023136"/>
    </source>
</evidence>
<feature type="transmembrane region" description="Helical" evidence="7">
    <location>
        <begin position="12"/>
        <end position="31"/>
    </location>
</feature>
<dbReference type="GO" id="GO:0022857">
    <property type="term" value="F:transmembrane transporter activity"/>
    <property type="evidence" value="ECO:0007669"/>
    <property type="project" value="InterPro"/>
</dbReference>
<dbReference type="EMBL" id="JANJYI010000004">
    <property type="protein sequence ID" value="KAK2651352.1"/>
    <property type="molecule type" value="Genomic_DNA"/>
</dbReference>
<comment type="caution">
    <text evidence="8">The sequence shown here is derived from an EMBL/GenBank/DDBJ whole genome shotgun (WGS) entry which is preliminary data.</text>
</comment>
<dbReference type="SUPFAM" id="SSF103473">
    <property type="entry name" value="MFS general substrate transporter"/>
    <property type="match status" value="1"/>
</dbReference>
<dbReference type="Gene3D" id="1.20.1250.20">
    <property type="entry name" value="MFS general substrate transporter like domains"/>
    <property type="match status" value="1"/>
</dbReference>
<reference evidence="8" key="1">
    <citation type="journal article" date="2023" name="Plant J.">
        <title>Genome sequences and population genomics provide insights into the demographic history, inbreeding, and mutation load of two 'living fossil' tree species of Dipteronia.</title>
        <authorList>
            <person name="Feng Y."/>
            <person name="Comes H.P."/>
            <person name="Chen J."/>
            <person name="Zhu S."/>
            <person name="Lu R."/>
            <person name="Zhang X."/>
            <person name="Li P."/>
            <person name="Qiu J."/>
            <person name="Olsen K.M."/>
            <person name="Qiu Y."/>
        </authorList>
    </citation>
    <scope>NUCLEOTIDE SEQUENCE</scope>
    <source>
        <strain evidence="8">KIB01</strain>
    </source>
</reference>
<dbReference type="PANTHER" id="PTHR48021:SF48">
    <property type="entry name" value="MAJOR FACILITATOR SUPERFAMILY (MFS) PROFILE DOMAIN-CONTAINING PROTEIN"/>
    <property type="match status" value="1"/>
</dbReference>
<protein>
    <submittedName>
        <fullName evidence="8">Uncharacterized protein</fullName>
    </submittedName>
</protein>
<dbReference type="InterPro" id="IPR036259">
    <property type="entry name" value="MFS_trans_sf"/>
</dbReference>
<dbReference type="PANTHER" id="PTHR48021">
    <property type="match status" value="1"/>
</dbReference>
<sequence length="242" mass="27729">MYFLGTVVSWRPLAMIALVPCLLQVIGLFFIPESPRWQAKMGPEKELEITLQRLRSRNVDISKEAAAIRLNFQLFMFNFDQNISYFEAFKLRLTQKQEMIVVQDYKEICERALKDEIFNLFQQRFAYSLTVSLNMCIHSCALYVGVGLLLMQQLIGTNGIAFYSSSIFEEATDFSSKVRTISMATVQASSIGMCSSCFVIGVAFSLQFLDLFVRFQFYDGMEHSGFVMEVGKKGAKWNVLFF</sequence>
<evidence type="ECO:0000256" key="5">
    <source>
        <dbReference type="ARBA" id="ARBA00022989"/>
    </source>
</evidence>
<evidence type="ECO:0000313" key="9">
    <source>
        <dbReference type="Proteomes" id="UP001280121"/>
    </source>
</evidence>
<evidence type="ECO:0000256" key="1">
    <source>
        <dbReference type="ARBA" id="ARBA00004370"/>
    </source>
</evidence>
<dbReference type="InterPro" id="IPR005828">
    <property type="entry name" value="MFS_sugar_transport-like"/>
</dbReference>
<comment type="similarity">
    <text evidence="2">Belongs to the major facilitator superfamily. Sugar transporter (TC 2.A.1.1) family.</text>
</comment>
<dbReference type="InterPro" id="IPR050549">
    <property type="entry name" value="MFS_Trehalose_Transporter"/>
</dbReference>
<accession>A0AAD9UBG7</accession>
<proteinExistence type="inferred from homology"/>
<evidence type="ECO:0000256" key="2">
    <source>
        <dbReference type="ARBA" id="ARBA00010992"/>
    </source>
</evidence>
<comment type="subcellular location">
    <subcellularLocation>
        <location evidence="1">Membrane</location>
    </subcellularLocation>
</comment>
<feature type="transmembrane region" description="Helical" evidence="7">
    <location>
        <begin position="190"/>
        <end position="213"/>
    </location>
</feature>
<dbReference type="GO" id="GO:0016020">
    <property type="term" value="C:membrane"/>
    <property type="evidence" value="ECO:0007669"/>
    <property type="project" value="UniProtKB-SubCell"/>
</dbReference>
<keyword evidence="4 7" id="KW-0812">Transmembrane</keyword>
<keyword evidence="3" id="KW-0813">Transport</keyword>
<evidence type="ECO:0000256" key="4">
    <source>
        <dbReference type="ARBA" id="ARBA00022692"/>
    </source>
</evidence>